<dbReference type="OrthoDB" id="6515930at2759"/>
<keyword evidence="2" id="KW-0812">Transmembrane</keyword>
<evidence type="ECO:0000313" key="4">
    <source>
        <dbReference type="EnsemblProtists" id="EKX31853"/>
    </source>
</evidence>
<reference evidence="4" key="3">
    <citation type="submission" date="2015-06" db="UniProtKB">
        <authorList>
            <consortium name="EnsemblProtists"/>
        </authorList>
    </citation>
    <scope>IDENTIFICATION</scope>
</reference>
<accession>L1I6H3</accession>
<feature type="region of interest" description="Disordered" evidence="1">
    <location>
        <begin position="1"/>
        <end position="24"/>
    </location>
</feature>
<dbReference type="STRING" id="905079.L1I6H3"/>
<feature type="compositionally biased region" description="Basic and acidic residues" evidence="1">
    <location>
        <begin position="1"/>
        <end position="11"/>
    </location>
</feature>
<dbReference type="PaxDb" id="55529-EKX31853"/>
<evidence type="ECO:0000256" key="2">
    <source>
        <dbReference type="SAM" id="Phobius"/>
    </source>
</evidence>
<dbReference type="Proteomes" id="UP000011087">
    <property type="component" value="Unassembled WGS sequence"/>
</dbReference>
<dbReference type="eggNOG" id="KOG1217">
    <property type="taxonomic scope" value="Eukaryota"/>
</dbReference>
<organism evidence="3">
    <name type="scientific">Guillardia theta (strain CCMP2712)</name>
    <name type="common">Cryptophyte</name>
    <dbReference type="NCBI Taxonomy" id="905079"/>
    <lineage>
        <taxon>Eukaryota</taxon>
        <taxon>Cryptophyceae</taxon>
        <taxon>Pyrenomonadales</taxon>
        <taxon>Geminigeraceae</taxon>
        <taxon>Guillardia</taxon>
    </lineage>
</organism>
<keyword evidence="2" id="KW-0472">Membrane</keyword>
<dbReference type="AlphaFoldDB" id="L1I6H3"/>
<evidence type="ECO:0000256" key="1">
    <source>
        <dbReference type="SAM" id="MobiDB-lite"/>
    </source>
</evidence>
<feature type="non-terminal residue" evidence="3">
    <location>
        <position position="1"/>
    </location>
</feature>
<dbReference type="PANTHER" id="PTHR46104:SF1">
    <property type="entry name" value="GENE 9195-RELATED"/>
    <property type="match status" value="1"/>
</dbReference>
<dbReference type="SUPFAM" id="SSF56436">
    <property type="entry name" value="C-type lectin-like"/>
    <property type="match status" value="1"/>
</dbReference>
<sequence>MPVKKYSEQHAMRNLTRSGPWEDVERRRRRSAIPMPYVAVHVHDNQKSSRSRYLGGIVAAFCITATLVLVLHVNVDDNTAARPPSKSISEAISKLDIQRKISSQELHNIYDPQFSEDGVPESETGVFTGHSKGSKNAPLTFGKGTYFNVFDPNPSEIGPCAPGTHGKDGKCAECERGKWCPGNDLDDIVNDCPAHASSLPGSDAFNDCTCVPGWFGKAHYNQDKSCKQCPANMYCPGGENSFPCPQFSSSDPEASQCLCNAAYHGTSHSDCALCPADKYCSGKNEIGDCPAYSSSPVGTKSINDCTCKPSYFEPNPPVSQTSGPSCAPCVEGFYCPGGRNSVQCPPHSSSDALGSSLQDCSCNPGYYGEPDACQKCPAGWYCEGGKEKKMCPASSNSGEGSSKLSECICNAGFYGSSSTGCLVCTIGSFCPGDGTSSHQLWWLTAGTGYYNFDSSTGCSKCPSGSYCLGGSSKADCPAHSYSGEKSSSLQDCSCNPGYYGEPDACQKCPAGWYCEGGKEKKMCPASSNSGEGSSKLSECICNAGFYGSSSTGCNVCTAGSYCPGDGSSHVCPVHKTSSEGSHDCICKPGYVASANGGCDDCPAGSFCSGDGLATLCPPDSSATAGAKYAADCHCSGWFSVASGTWQDVVDACEAQGGVLASIHNEQAWAYGEPQGFKTKVAMTGTQGDQWVDLDTGSDVKKGVCKKHDVQPKCKEGMKPSSLNMNPGFLGKFYFIHHEITKMPEEY</sequence>
<dbReference type="Gene3D" id="2.10.50.10">
    <property type="entry name" value="Tumor Necrosis Factor Receptor, subunit A, domain 2"/>
    <property type="match status" value="1"/>
</dbReference>
<dbReference type="RefSeq" id="XP_005818833.1">
    <property type="nucleotide sequence ID" value="XM_005818776.1"/>
</dbReference>
<dbReference type="HOGENOM" id="CLU_372852_0_0_1"/>
<dbReference type="PANTHER" id="PTHR46104">
    <property type="entry name" value="GENE 9195-RELATED-RELATED"/>
    <property type="match status" value="1"/>
</dbReference>
<evidence type="ECO:0008006" key="6">
    <source>
        <dbReference type="Google" id="ProtNLM"/>
    </source>
</evidence>
<dbReference type="InterPro" id="IPR016187">
    <property type="entry name" value="CTDL_fold"/>
</dbReference>
<feature type="transmembrane region" description="Helical" evidence="2">
    <location>
        <begin position="53"/>
        <end position="73"/>
    </location>
</feature>
<evidence type="ECO:0000313" key="5">
    <source>
        <dbReference type="Proteomes" id="UP000011087"/>
    </source>
</evidence>
<reference evidence="3 5" key="1">
    <citation type="journal article" date="2012" name="Nature">
        <title>Algal genomes reveal evolutionary mosaicism and the fate of nucleomorphs.</title>
        <authorList>
            <consortium name="DOE Joint Genome Institute"/>
            <person name="Curtis B.A."/>
            <person name="Tanifuji G."/>
            <person name="Burki F."/>
            <person name="Gruber A."/>
            <person name="Irimia M."/>
            <person name="Maruyama S."/>
            <person name="Arias M.C."/>
            <person name="Ball S.G."/>
            <person name="Gile G.H."/>
            <person name="Hirakawa Y."/>
            <person name="Hopkins J.F."/>
            <person name="Kuo A."/>
            <person name="Rensing S.A."/>
            <person name="Schmutz J."/>
            <person name="Symeonidi A."/>
            <person name="Elias M."/>
            <person name="Eveleigh R.J."/>
            <person name="Herman E.K."/>
            <person name="Klute M.J."/>
            <person name="Nakayama T."/>
            <person name="Obornik M."/>
            <person name="Reyes-Prieto A."/>
            <person name="Armbrust E.V."/>
            <person name="Aves S.J."/>
            <person name="Beiko R.G."/>
            <person name="Coutinho P."/>
            <person name="Dacks J.B."/>
            <person name="Durnford D.G."/>
            <person name="Fast N.M."/>
            <person name="Green B.R."/>
            <person name="Grisdale C.J."/>
            <person name="Hempel F."/>
            <person name="Henrissat B."/>
            <person name="Hoppner M.P."/>
            <person name="Ishida K."/>
            <person name="Kim E."/>
            <person name="Koreny L."/>
            <person name="Kroth P.G."/>
            <person name="Liu Y."/>
            <person name="Malik S.B."/>
            <person name="Maier U.G."/>
            <person name="McRose D."/>
            <person name="Mock T."/>
            <person name="Neilson J.A."/>
            <person name="Onodera N.T."/>
            <person name="Poole A.M."/>
            <person name="Pritham E.J."/>
            <person name="Richards T.A."/>
            <person name="Rocap G."/>
            <person name="Roy S.W."/>
            <person name="Sarai C."/>
            <person name="Schaack S."/>
            <person name="Shirato S."/>
            <person name="Slamovits C.H."/>
            <person name="Spencer D.F."/>
            <person name="Suzuki S."/>
            <person name="Worden A.Z."/>
            <person name="Zauner S."/>
            <person name="Barry K."/>
            <person name="Bell C."/>
            <person name="Bharti A.K."/>
            <person name="Crow J.A."/>
            <person name="Grimwood J."/>
            <person name="Kramer R."/>
            <person name="Lindquist E."/>
            <person name="Lucas S."/>
            <person name="Salamov A."/>
            <person name="McFadden G.I."/>
            <person name="Lane C.E."/>
            <person name="Keeling P.J."/>
            <person name="Gray M.W."/>
            <person name="Grigoriev I.V."/>
            <person name="Archibald J.M."/>
        </authorList>
    </citation>
    <scope>NUCLEOTIDE SEQUENCE</scope>
    <source>
        <strain evidence="3 5">CCMP2712</strain>
    </source>
</reference>
<dbReference type="EnsemblProtists" id="EKX31853">
    <property type="protein sequence ID" value="EKX31853"/>
    <property type="gene ID" value="GUITHDRAFT_149020"/>
</dbReference>
<dbReference type="SUPFAM" id="SSF57184">
    <property type="entry name" value="Growth factor receptor domain"/>
    <property type="match status" value="3"/>
</dbReference>
<keyword evidence="2" id="KW-1133">Transmembrane helix</keyword>
<dbReference type="SMART" id="SM01411">
    <property type="entry name" value="Ephrin_rec_like"/>
    <property type="match status" value="9"/>
</dbReference>
<keyword evidence="5" id="KW-1185">Reference proteome</keyword>
<dbReference type="EMBL" id="JH993230">
    <property type="protein sequence ID" value="EKX31853.1"/>
    <property type="molecule type" value="Genomic_DNA"/>
</dbReference>
<gene>
    <name evidence="3" type="ORF">GUITHDRAFT_149020</name>
</gene>
<reference evidence="5" key="2">
    <citation type="submission" date="2012-11" db="EMBL/GenBank/DDBJ databases">
        <authorList>
            <person name="Kuo A."/>
            <person name="Curtis B.A."/>
            <person name="Tanifuji G."/>
            <person name="Burki F."/>
            <person name="Gruber A."/>
            <person name="Irimia M."/>
            <person name="Maruyama S."/>
            <person name="Arias M.C."/>
            <person name="Ball S.G."/>
            <person name="Gile G.H."/>
            <person name="Hirakawa Y."/>
            <person name="Hopkins J.F."/>
            <person name="Rensing S.A."/>
            <person name="Schmutz J."/>
            <person name="Symeonidi A."/>
            <person name="Elias M."/>
            <person name="Eveleigh R.J."/>
            <person name="Herman E.K."/>
            <person name="Klute M.J."/>
            <person name="Nakayama T."/>
            <person name="Obornik M."/>
            <person name="Reyes-Prieto A."/>
            <person name="Armbrust E.V."/>
            <person name="Aves S.J."/>
            <person name="Beiko R.G."/>
            <person name="Coutinho P."/>
            <person name="Dacks J.B."/>
            <person name="Durnford D.G."/>
            <person name="Fast N.M."/>
            <person name="Green B.R."/>
            <person name="Grisdale C."/>
            <person name="Hempe F."/>
            <person name="Henrissat B."/>
            <person name="Hoppner M.P."/>
            <person name="Ishida K.-I."/>
            <person name="Kim E."/>
            <person name="Koreny L."/>
            <person name="Kroth P.G."/>
            <person name="Liu Y."/>
            <person name="Malik S.-B."/>
            <person name="Maier U.G."/>
            <person name="McRose D."/>
            <person name="Mock T."/>
            <person name="Neilson J.A."/>
            <person name="Onodera N.T."/>
            <person name="Poole A.M."/>
            <person name="Pritham E.J."/>
            <person name="Richards T.A."/>
            <person name="Rocap G."/>
            <person name="Roy S.W."/>
            <person name="Sarai C."/>
            <person name="Schaack S."/>
            <person name="Shirato S."/>
            <person name="Slamovits C.H."/>
            <person name="Spencer D.F."/>
            <person name="Suzuki S."/>
            <person name="Worden A.Z."/>
            <person name="Zauner S."/>
            <person name="Barry K."/>
            <person name="Bell C."/>
            <person name="Bharti A.K."/>
            <person name="Crow J.A."/>
            <person name="Grimwood J."/>
            <person name="Kramer R."/>
            <person name="Lindquist E."/>
            <person name="Lucas S."/>
            <person name="Salamov A."/>
            <person name="McFadden G.I."/>
            <person name="Lane C.E."/>
            <person name="Keeling P.J."/>
            <person name="Gray M.W."/>
            <person name="Grigoriev I.V."/>
            <person name="Archibald J.M."/>
        </authorList>
    </citation>
    <scope>NUCLEOTIDE SEQUENCE</scope>
    <source>
        <strain evidence="5">CCMP2712</strain>
    </source>
</reference>
<dbReference type="GeneID" id="17288582"/>
<dbReference type="KEGG" id="gtt:GUITHDRAFT_149020"/>
<protein>
    <recommendedName>
        <fullName evidence="6">Tyrosine-protein kinase ephrin type A/B receptor-like domain-containing protein</fullName>
    </recommendedName>
</protein>
<name>L1I6H3_GUITC</name>
<dbReference type="OMA" id="KPDPCDP"/>
<dbReference type="InterPro" id="IPR009030">
    <property type="entry name" value="Growth_fac_rcpt_cys_sf"/>
</dbReference>
<proteinExistence type="predicted"/>
<evidence type="ECO:0000313" key="3">
    <source>
        <dbReference type="EMBL" id="EKX31853.1"/>
    </source>
</evidence>